<evidence type="ECO:0000256" key="6">
    <source>
        <dbReference type="ARBA" id="ARBA00022842"/>
    </source>
</evidence>
<comment type="caution">
    <text evidence="10">The sequence shown here is derived from an EMBL/GenBank/DDBJ whole genome shotgun (WGS) entry which is preliminary data.</text>
</comment>
<dbReference type="Proteomes" id="UP000469763">
    <property type="component" value="Unassembled WGS sequence"/>
</dbReference>
<dbReference type="InterPro" id="IPR050556">
    <property type="entry name" value="Type_II_TA_system_RNase"/>
</dbReference>
<dbReference type="PANTHER" id="PTHR33653:SF1">
    <property type="entry name" value="RIBONUCLEASE VAPC2"/>
    <property type="match status" value="1"/>
</dbReference>
<keyword evidence="8" id="KW-0800">Toxin</keyword>
<comment type="function">
    <text evidence="8">Toxic component of a toxin-antitoxin (TA) system. An RNase.</text>
</comment>
<dbReference type="OrthoDB" id="9804823at2"/>
<evidence type="ECO:0000259" key="9">
    <source>
        <dbReference type="Pfam" id="PF01850"/>
    </source>
</evidence>
<dbReference type="PANTHER" id="PTHR33653">
    <property type="entry name" value="RIBONUCLEASE VAPC2"/>
    <property type="match status" value="1"/>
</dbReference>
<gene>
    <name evidence="8" type="primary">vapC</name>
    <name evidence="10" type="ORF">GFD22_03975</name>
</gene>
<keyword evidence="2 8" id="KW-1277">Toxin-antitoxin system</keyword>
<dbReference type="GO" id="GO:0016787">
    <property type="term" value="F:hydrolase activity"/>
    <property type="evidence" value="ECO:0007669"/>
    <property type="project" value="UniProtKB-KW"/>
</dbReference>
<evidence type="ECO:0000313" key="10">
    <source>
        <dbReference type="EMBL" id="NEG78138.1"/>
    </source>
</evidence>
<dbReference type="GO" id="GO:0090729">
    <property type="term" value="F:toxin activity"/>
    <property type="evidence" value="ECO:0007669"/>
    <property type="project" value="UniProtKB-KW"/>
</dbReference>
<evidence type="ECO:0000256" key="8">
    <source>
        <dbReference type="HAMAP-Rule" id="MF_00265"/>
    </source>
</evidence>
<evidence type="ECO:0000313" key="11">
    <source>
        <dbReference type="Proteomes" id="UP000469763"/>
    </source>
</evidence>
<dbReference type="CDD" id="cd18731">
    <property type="entry name" value="PIN_NgFitB-like"/>
    <property type="match status" value="1"/>
</dbReference>
<accession>A0A7K3TGC1</accession>
<evidence type="ECO:0000256" key="7">
    <source>
        <dbReference type="ARBA" id="ARBA00038093"/>
    </source>
</evidence>
<feature type="domain" description="PIN" evidence="9">
    <location>
        <begin position="2"/>
        <end position="123"/>
    </location>
</feature>
<dbReference type="SUPFAM" id="SSF88723">
    <property type="entry name" value="PIN domain-like"/>
    <property type="match status" value="1"/>
</dbReference>
<organism evidence="10 11">
    <name type="scientific">Bifidobacterium avesanii</name>
    <dbReference type="NCBI Taxonomy" id="1798157"/>
    <lineage>
        <taxon>Bacteria</taxon>
        <taxon>Bacillati</taxon>
        <taxon>Actinomycetota</taxon>
        <taxon>Actinomycetes</taxon>
        <taxon>Bifidobacteriales</taxon>
        <taxon>Bifidobacteriaceae</taxon>
        <taxon>Bifidobacterium</taxon>
    </lineage>
</organism>
<evidence type="ECO:0000256" key="2">
    <source>
        <dbReference type="ARBA" id="ARBA00022649"/>
    </source>
</evidence>
<dbReference type="InterPro" id="IPR002716">
    <property type="entry name" value="PIN_dom"/>
</dbReference>
<keyword evidence="11" id="KW-1185">Reference proteome</keyword>
<keyword evidence="5 8" id="KW-0378">Hydrolase</keyword>
<dbReference type="GO" id="GO:0000287">
    <property type="term" value="F:magnesium ion binding"/>
    <property type="evidence" value="ECO:0007669"/>
    <property type="project" value="UniProtKB-UniRule"/>
</dbReference>
<dbReference type="InterPro" id="IPR029060">
    <property type="entry name" value="PIN-like_dom_sf"/>
</dbReference>
<dbReference type="HAMAP" id="MF_00265">
    <property type="entry name" value="VapC_Nob1"/>
    <property type="match status" value="1"/>
</dbReference>
<keyword evidence="3 8" id="KW-0540">Nuclease</keyword>
<evidence type="ECO:0000256" key="1">
    <source>
        <dbReference type="ARBA" id="ARBA00001946"/>
    </source>
</evidence>
<dbReference type="GO" id="GO:0004540">
    <property type="term" value="F:RNA nuclease activity"/>
    <property type="evidence" value="ECO:0007669"/>
    <property type="project" value="InterPro"/>
</dbReference>
<comment type="cofactor">
    <cofactor evidence="1 8">
        <name>Mg(2+)</name>
        <dbReference type="ChEBI" id="CHEBI:18420"/>
    </cofactor>
</comment>
<evidence type="ECO:0000256" key="4">
    <source>
        <dbReference type="ARBA" id="ARBA00022723"/>
    </source>
</evidence>
<dbReference type="EC" id="3.1.-.-" evidence="8"/>
<evidence type="ECO:0000256" key="5">
    <source>
        <dbReference type="ARBA" id="ARBA00022801"/>
    </source>
</evidence>
<keyword evidence="6 8" id="KW-0460">Magnesium</keyword>
<name>A0A7K3TGC1_9BIFI</name>
<reference evidence="10 11" key="1">
    <citation type="submission" date="2019-10" db="EMBL/GenBank/DDBJ databases">
        <title>Bifidobacterium from non-human primates.</title>
        <authorList>
            <person name="Modesto M."/>
        </authorList>
    </citation>
    <scope>NUCLEOTIDE SEQUENCE [LARGE SCALE GENOMIC DNA]</scope>
    <source>
        <strain evidence="10 11">TREC</strain>
    </source>
</reference>
<dbReference type="Gene3D" id="3.40.50.1010">
    <property type="entry name" value="5'-nuclease"/>
    <property type="match status" value="1"/>
</dbReference>
<dbReference type="InterPro" id="IPR022907">
    <property type="entry name" value="VapC_family"/>
</dbReference>
<feature type="binding site" evidence="8">
    <location>
        <position position="5"/>
    </location>
    <ligand>
        <name>Mg(2+)</name>
        <dbReference type="ChEBI" id="CHEBI:18420"/>
    </ligand>
</feature>
<keyword evidence="4 8" id="KW-0479">Metal-binding</keyword>
<evidence type="ECO:0000256" key="3">
    <source>
        <dbReference type="ARBA" id="ARBA00022722"/>
    </source>
</evidence>
<feature type="binding site" evidence="8">
    <location>
        <position position="103"/>
    </location>
    <ligand>
        <name>Mg(2+)</name>
        <dbReference type="ChEBI" id="CHEBI:18420"/>
    </ligand>
</feature>
<comment type="similarity">
    <text evidence="7 8">Belongs to the PINc/VapC protein family.</text>
</comment>
<dbReference type="Pfam" id="PF01850">
    <property type="entry name" value="PIN"/>
    <property type="match status" value="1"/>
</dbReference>
<proteinExistence type="inferred from homology"/>
<protein>
    <recommendedName>
        <fullName evidence="8">Ribonuclease VapC</fullName>
        <shortName evidence="8">RNase VapC</shortName>
        <ecNumber evidence="8">3.1.-.-</ecNumber>
    </recommendedName>
    <alternativeName>
        <fullName evidence="8">Toxin VapC</fullName>
    </alternativeName>
</protein>
<dbReference type="EMBL" id="WHZY01000004">
    <property type="protein sequence ID" value="NEG78138.1"/>
    <property type="molecule type" value="Genomic_DNA"/>
</dbReference>
<sequence length="137" mass="15681">MMLLDTNVVSELMKPHADERVADWLVRRRDADLRLGAITVTELLYGARRLPEGRRRDRLTRAVMDVIDHYRERTLPFDDRAAAQCALILCDRESKGRPMELADAQIAAIAQVNGCALVTRNVRDFEFTSTDLINPWD</sequence>
<dbReference type="AlphaFoldDB" id="A0A7K3TGC1"/>